<keyword evidence="1" id="KW-1133">Transmembrane helix</keyword>
<dbReference type="Proteomes" id="UP000291831">
    <property type="component" value="Unassembled WGS sequence"/>
</dbReference>
<name>A0A8B3S238_9EURY</name>
<evidence type="ECO:0000313" key="3">
    <source>
        <dbReference type="Proteomes" id="UP000291831"/>
    </source>
</evidence>
<keyword evidence="1" id="KW-0472">Membrane</keyword>
<sequence length="78" mass="9577">MHWNGTLQFPVYEAIRWGEINKRSDEICEKMVKRPDNSLKWDVTIESRILVGYLLWGSYICIWLPLLNYWWYFKNVSY</sequence>
<evidence type="ECO:0000256" key="1">
    <source>
        <dbReference type="SAM" id="Phobius"/>
    </source>
</evidence>
<proteinExistence type="predicted"/>
<comment type="caution">
    <text evidence="2">The sequence shown here is derived from an EMBL/GenBank/DDBJ whole genome shotgun (WGS) entry which is preliminary data.</text>
</comment>
<accession>A0A8B3S238</accession>
<dbReference type="EMBL" id="RPGO01000029">
    <property type="protein sequence ID" value="RZB29316.1"/>
    <property type="molecule type" value="Genomic_DNA"/>
</dbReference>
<evidence type="ECO:0000313" key="2">
    <source>
        <dbReference type="EMBL" id="RZB29316.1"/>
    </source>
</evidence>
<protein>
    <submittedName>
        <fullName evidence="2">Uncharacterized protein</fullName>
    </submittedName>
</protein>
<organism evidence="2 3">
    <name type="scientific">Candidatus Argoarchaeum ethanivorans</name>
    <dbReference type="NCBI Taxonomy" id="2608793"/>
    <lineage>
        <taxon>Archaea</taxon>
        <taxon>Methanobacteriati</taxon>
        <taxon>Methanobacteriota</taxon>
        <taxon>Stenosarchaea group</taxon>
        <taxon>Methanomicrobia</taxon>
        <taxon>Methanosarcinales</taxon>
        <taxon>Methanosarcinales incertae sedis</taxon>
        <taxon>GOM Arc I cluster</taxon>
        <taxon>Candidatus Argoarchaeum</taxon>
    </lineage>
</organism>
<keyword evidence="1" id="KW-0812">Transmembrane</keyword>
<dbReference type="AlphaFoldDB" id="A0A8B3S238"/>
<feature type="transmembrane region" description="Helical" evidence="1">
    <location>
        <begin position="50"/>
        <end position="72"/>
    </location>
</feature>
<reference evidence="3" key="1">
    <citation type="submission" date="2019-01" db="EMBL/GenBank/DDBJ databases">
        <title>Anaerobic oxidation of ethane by archaea from a marine hydrocarbon seep.</title>
        <authorList>
            <person name="Musat F."/>
        </authorList>
    </citation>
    <scope>NUCLEOTIDE SEQUENCE [LARGE SCALE GENOMIC DNA]</scope>
</reference>
<gene>
    <name evidence="2" type="ORF">AEth_01284</name>
</gene>